<comment type="caution">
    <text evidence="2">The sequence shown here is derived from an EMBL/GenBank/DDBJ whole genome shotgun (WGS) entry which is preliminary data.</text>
</comment>
<sequence length="327" mass="36613">MIRTSHVGSFPLSFSVDNVRRVLVDLSRVGLDAPPYPQLRSFIDIYLRPLELLGIVYSRRGVFFSSEKSFDASPPIVAIDDAEKAVEIVRSEGLGFKWLRAPVTGVFTLSSRIYLSEDVSKGLQSTVLARKDIVKGFFKDFVASIARRLQFVGYNIVFFDEPVLTFFIGRRILFGWLEDEIIDVLSHVAKSASPAEIGIHICGQLNPRILEIVSRVDRIRYLSLEFFATPQNIELINKSMLEKYDKIVSPGIVAASKPRVETVEEAYSVLAKVYEKSGGRVDLVSGDCGFGGLRGSLGDEEKEYQISIEKLKTVVEAVKKFLKIVEH</sequence>
<dbReference type="SUPFAM" id="SSF51726">
    <property type="entry name" value="UROD/MetE-like"/>
    <property type="match status" value="1"/>
</dbReference>
<dbReference type="Proteomes" id="UP001529235">
    <property type="component" value="Unassembled WGS sequence"/>
</dbReference>
<keyword evidence="3" id="KW-1185">Reference proteome</keyword>
<protein>
    <submittedName>
        <fullName evidence="2">Methionine synthase</fullName>
    </submittedName>
</protein>
<dbReference type="Pfam" id="PF01717">
    <property type="entry name" value="Meth_synt_2"/>
    <property type="match status" value="1"/>
</dbReference>
<reference evidence="2 3" key="1">
    <citation type="submission" date="2023-05" db="EMBL/GenBank/DDBJ databases">
        <title>A new hyperthermophilic archaea 'Ignisphaera cupida' sp. nov. and description of the family 'Ignisphaeraceae' fam. nov.</title>
        <authorList>
            <person name="Podosokorskaya O.A."/>
            <person name="Elcheninov A.G."/>
            <person name="Klukina A."/>
            <person name="Merkel A.Y."/>
        </authorList>
    </citation>
    <scope>NUCLEOTIDE SEQUENCE [LARGE SCALE GENOMIC DNA]</scope>
    <source>
        <strain evidence="2 3">4213-co</strain>
    </source>
</reference>
<evidence type="ECO:0000313" key="2">
    <source>
        <dbReference type="EMBL" id="MDK6029514.1"/>
    </source>
</evidence>
<organism evidence="2 3">
    <name type="scientific">Ignisphaera cupida</name>
    <dbReference type="NCBI Taxonomy" id="3050454"/>
    <lineage>
        <taxon>Archaea</taxon>
        <taxon>Thermoproteota</taxon>
        <taxon>Thermoprotei</taxon>
        <taxon>Desulfurococcales</taxon>
        <taxon>Desulfurococcaceae</taxon>
        <taxon>Ignisphaera</taxon>
    </lineage>
</organism>
<dbReference type="EMBL" id="JASNVW010000010">
    <property type="protein sequence ID" value="MDK6029514.1"/>
    <property type="molecule type" value="Genomic_DNA"/>
</dbReference>
<name>A0ABD4Z8N3_9CREN</name>
<accession>A0ABD4Z8N3</accession>
<dbReference type="InterPro" id="IPR002629">
    <property type="entry name" value="Met_Synth_C/arc"/>
</dbReference>
<dbReference type="InterPro" id="IPR038071">
    <property type="entry name" value="UROD/MetE-like_sf"/>
</dbReference>
<dbReference type="Gene3D" id="3.20.20.210">
    <property type="match status" value="1"/>
</dbReference>
<dbReference type="RefSeq" id="WP_285274501.1">
    <property type="nucleotide sequence ID" value="NZ_JASNVW010000010.1"/>
</dbReference>
<gene>
    <name evidence="2" type="ORF">QPL79_09075</name>
</gene>
<evidence type="ECO:0000259" key="1">
    <source>
        <dbReference type="Pfam" id="PF01717"/>
    </source>
</evidence>
<evidence type="ECO:0000313" key="3">
    <source>
        <dbReference type="Proteomes" id="UP001529235"/>
    </source>
</evidence>
<feature type="domain" description="Cobalamin-independent methionine synthase MetE C-terminal/archaeal" evidence="1">
    <location>
        <begin position="74"/>
        <end position="290"/>
    </location>
</feature>
<dbReference type="AlphaFoldDB" id="A0ABD4Z8N3"/>
<proteinExistence type="predicted"/>